<evidence type="ECO:0000313" key="2">
    <source>
        <dbReference type="EMBL" id="KAL3393177.1"/>
    </source>
</evidence>
<accession>A0ABD2WL18</accession>
<gene>
    <name evidence="2" type="ORF">TKK_012428</name>
</gene>
<proteinExistence type="predicted"/>
<protein>
    <submittedName>
        <fullName evidence="2">Uncharacterized protein</fullName>
    </submittedName>
</protein>
<evidence type="ECO:0000313" key="3">
    <source>
        <dbReference type="Proteomes" id="UP001627154"/>
    </source>
</evidence>
<feature type="compositionally biased region" description="Basic and acidic residues" evidence="1">
    <location>
        <begin position="122"/>
        <end position="132"/>
    </location>
</feature>
<dbReference type="Gene3D" id="3.40.80.10">
    <property type="entry name" value="Peptidoglycan recognition protein-like"/>
    <property type="match status" value="1"/>
</dbReference>
<sequence>MFCRHPGGRAARSALELPLRVRPPGLVIILHTASPSAPRRRATSSSSGWPRTTTTTSRARLHAGRRLAAVRGSRLAGPRRLQRLRVQRQEPRRRVPGQLRARPAEARAVGGSGGVSGSGHGEGTEPRPDYKLLGHRQVSSTESPGRHLYEAIKKLKHWSPVP</sequence>
<dbReference type="AlphaFoldDB" id="A0ABD2WL18"/>
<feature type="compositionally biased region" description="Gly residues" evidence="1">
    <location>
        <begin position="110"/>
        <end position="121"/>
    </location>
</feature>
<feature type="compositionally biased region" description="Low complexity" evidence="1">
    <location>
        <begin position="32"/>
        <end position="47"/>
    </location>
</feature>
<reference evidence="2 3" key="1">
    <citation type="journal article" date="2024" name="bioRxiv">
        <title>A reference genome for Trichogramma kaykai: A tiny desert-dwelling parasitoid wasp with competing sex-ratio distorters.</title>
        <authorList>
            <person name="Culotta J."/>
            <person name="Lindsey A.R."/>
        </authorList>
    </citation>
    <scope>NUCLEOTIDE SEQUENCE [LARGE SCALE GENOMIC DNA]</scope>
    <source>
        <strain evidence="2 3">KSX58</strain>
    </source>
</reference>
<dbReference type="SUPFAM" id="SSF55846">
    <property type="entry name" value="N-acetylmuramoyl-L-alanine amidase-like"/>
    <property type="match status" value="1"/>
</dbReference>
<comment type="caution">
    <text evidence="2">The sequence shown here is derived from an EMBL/GenBank/DDBJ whole genome shotgun (WGS) entry which is preliminary data.</text>
</comment>
<dbReference type="Proteomes" id="UP001627154">
    <property type="component" value="Unassembled WGS sequence"/>
</dbReference>
<feature type="region of interest" description="Disordered" evidence="1">
    <location>
        <begin position="32"/>
        <end position="132"/>
    </location>
</feature>
<name>A0ABD2WL18_9HYME</name>
<feature type="compositionally biased region" description="Polar residues" evidence="1">
    <location>
        <begin position="48"/>
        <end position="57"/>
    </location>
</feature>
<dbReference type="InterPro" id="IPR036505">
    <property type="entry name" value="Amidase/PGRP_sf"/>
</dbReference>
<organism evidence="2 3">
    <name type="scientific">Trichogramma kaykai</name>
    <dbReference type="NCBI Taxonomy" id="54128"/>
    <lineage>
        <taxon>Eukaryota</taxon>
        <taxon>Metazoa</taxon>
        <taxon>Ecdysozoa</taxon>
        <taxon>Arthropoda</taxon>
        <taxon>Hexapoda</taxon>
        <taxon>Insecta</taxon>
        <taxon>Pterygota</taxon>
        <taxon>Neoptera</taxon>
        <taxon>Endopterygota</taxon>
        <taxon>Hymenoptera</taxon>
        <taxon>Apocrita</taxon>
        <taxon>Proctotrupomorpha</taxon>
        <taxon>Chalcidoidea</taxon>
        <taxon>Trichogrammatidae</taxon>
        <taxon>Trichogramma</taxon>
    </lineage>
</organism>
<dbReference type="EMBL" id="JBJJXI010000100">
    <property type="protein sequence ID" value="KAL3393177.1"/>
    <property type="molecule type" value="Genomic_DNA"/>
</dbReference>
<evidence type="ECO:0000256" key="1">
    <source>
        <dbReference type="SAM" id="MobiDB-lite"/>
    </source>
</evidence>
<keyword evidence="3" id="KW-1185">Reference proteome</keyword>